<sequence length="532" mass="56271">MSRFLFGVSFPLIFAAAEQLGQCAALSVDEELIELEGDDALEFSLLQTSLTVSQRLEPRHAQSLLSQVVEKAPLEWNNFSTSVNMSSPLALLSSWSSRTSARDIIAWPGACVLSLSFAVTLIFVVVLWTVMLEASHASKTLANRGHVRGAGMAGAPGMARTAADASSFAKGAEGLAADCGACCPPAVQEVRSGSVPNFGGPNPLGSLLRSRPAPTLCPSLSLMHGAAQFRIPMASMELLRAGFFPMQISGPSGKSLLHAWLPMCTRTPPGGSSQAWGGPKQTACSYPGHPGAERKQTEIGHLLQLTTTDKITRFPHASIGLLQAGAVEHRLDIFGPQNEKYGTLCRLTDKWLVHYHSEEGSEQLALTLHHVPAAMGFCAYGADGQQVATATRIHCPGETLHICTIPGGDAMLAILCIMAIVLSMETVVIRNPAAPRSAVPQHSLPPGYADASRSPSQSPPSQVQSLPTLPSLDVRTSQSLTRSMPSAASTARIVSPGAGQSEVRSVPTVLQPGPFYTNPNLPNFAARPSPRQ</sequence>
<name>A0A9P1C2U0_9DINO</name>
<accession>A0A9P1C2U0</accession>
<keyword evidence="2" id="KW-1133">Transmembrane helix</keyword>
<dbReference type="Proteomes" id="UP001152797">
    <property type="component" value="Unassembled WGS sequence"/>
</dbReference>
<dbReference type="AlphaFoldDB" id="A0A9P1C2U0"/>
<feature type="region of interest" description="Disordered" evidence="1">
    <location>
        <begin position="436"/>
        <end position="532"/>
    </location>
</feature>
<dbReference type="EMBL" id="CAMXCT010000890">
    <property type="protein sequence ID" value="CAI3984452.1"/>
    <property type="molecule type" value="Genomic_DNA"/>
</dbReference>
<evidence type="ECO:0000256" key="1">
    <source>
        <dbReference type="SAM" id="MobiDB-lite"/>
    </source>
</evidence>
<organism evidence="4">
    <name type="scientific">Cladocopium goreaui</name>
    <dbReference type="NCBI Taxonomy" id="2562237"/>
    <lineage>
        <taxon>Eukaryota</taxon>
        <taxon>Sar</taxon>
        <taxon>Alveolata</taxon>
        <taxon>Dinophyceae</taxon>
        <taxon>Suessiales</taxon>
        <taxon>Symbiodiniaceae</taxon>
        <taxon>Cladocopium</taxon>
    </lineage>
</organism>
<feature type="compositionally biased region" description="Polar residues" evidence="1">
    <location>
        <begin position="474"/>
        <end position="489"/>
    </location>
</feature>
<feature type="transmembrane region" description="Helical" evidence="2">
    <location>
        <begin position="104"/>
        <end position="130"/>
    </location>
</feature>
<proteinExistence type="predicted"/>
<evidence type="ECO:0000313" key="5">
    <source>
        <dbReference type="EMBL" id="CAL4771764.1"/>
    </source>
</evidence>
<keyword evidence="2" id="KW-0472">Membrane</keyword>
<gene>
    <name evidence="4" type="ORF">C1SCF055_LOCUS11984</name>
</gene>
<evidence type="ECO:0000313" key="4">
    <source>
        <dbReference type="EMBL" id="CAI3984452.1"/>
    </source>
</evidence>
<comment type="caution">
    <text evidence="4">The sequence shown here is derived from an EMBL/GenBank/DDBJ whole genome shotgun (WGS) entry which is preliminary data.</text>
</comment>
<reference evidence="5 6" key="2">
    <citation type="submission" date="2024-05" db="EMBL/GenBank/DDBJ databases">
        <authorList>
            <person name="Chen Y."/>
            <person name="Shah S."/>
            <person name="Dougan E. K."/>
            <person name="Thang M."/>
            <person name="Chan C."/>
        </authorList>
    </citation>
    <scope>NUCLEOTIDE SEQUENCE [LARGE SCALE GENOMIC DNA]</scope>
</reference>
<keyword evidence="2" id="KW-0812">Transmembrane</keyword>
<dbReference type="EMBL" id="CAMXCT030000890">
    <property type="protein sequence ID" value="CAL4771764.1"/>
    <property type="molecule type" value="Genomic_DNA"/>
</dbReference>
<feature type="signal peptide" evidence="3">
    <location>
        <begin position="1"/>
        <end position="25"/>
    </location>
</feature>
<feature type="chain" id="PRO_5043270043" evidence="3">
    <location>
        <begin position="26"/>
        <end position="532"/>
    </location>
</feature>
<dbReference type="OrthoDB" id="10579095at2759"/>
<protein>
    <submittedName>
        <fullName evidence="5">Beta-galactosidase</fullName>
    </submittedName>
</protein>
<evidence type="ECO:0000313" key="6">
    <source>
        <dbReference type="Proteomes" id="UP001152797"/>
    </source>
</evidence>
<keyword evidence="3" id="KW-0732">Signal</keyword>
<evidence type="ECO:0000256" key="2">
    <source>
        <dbReference type="SAM" id="Phobius"/>
    </source>
</evidence>
<reference evidence="4" key="1">
    <citation type="submission" date="2022-10" db="EMBL/GenBank/DDBJ databases">
        <authorList>
            <person name="Chen Y."/>
            <person name="Dougan E. K."/>
            <person name="Chan C."/>
            <person name="Rhodes N."/>
            <person name="Thang M."/>
        </authorList>
    </citation>
    <scope>NUCLEOTIDE SEQUENCE</scope>
</reference>
<evidence type="ECO:0000256" key="3">
    <source>
        <dbReference type="SAM" id="SignalP"/>
    </source>
</evidence>
<dbReference type="EMBL" id="CAMXCT020000890">
    <property type="protein sequence ID" value="CAL1137827.1"/>
    <property type="molecule type" value="Genomic_DNA"/>
</dbReference>
<keyword evidence="6" id="KW-1185">Reference proteome</keyword>
<feature type="compositionally biased region" description="Low complexity" evidence="1">
    <location>
        <begin position="452"/>
        <end position="472"/>
    </location>
</feature>